<dbReference type="AlphaFoldDB" id="A0A150FMZ6"/>
<feature type="coiled-coil region" evidence="1">
    <location>
        <begin position="9"/>
        <end position="36"/>
    </location>
</feature>
<dbReference type="RefSeq" id="WP_161937470.1">
    <property type="nucleotide sequence ID" value="NZ_FRBG01000019.1"/>
</dbReference>
<reference evidence="3 5" key="2">
    <citation type="submission" date="2016-11" db="EMBL/GenBank/DDBJ databases">
        <authorList>
            <person name="Varghese N."/>
            <person name="Submissions S."/>
        </authorList>
    </citation>
    <scope>NUCLEOTIDE SEQUENCE [LARGE SCALE GENOMIC DNA]</scope>
    <source>
        <strain evidence="3 5">DSM 7308</strain>
    </source>
</reference>
<dbReference type="Proteomes" id="UP000092605">
    <property type="component" value="Unassembled WGS sequence"/>
</dbReference>
<dbReference type="STRING" id="1121328.JWYL7_0029"/>
<organism evidence="2 4">
    <name type="scientific">Alkalithermobacter thermoalcaliphilus JW-YL-7 = DSM 7308</name>
    <dbReference type="NCBI Taxonomy" id="1121328"/>
    <lineage>
        <taxon>Bacteria</taxon>
        <taxon>Bacillati</taxon>
        <taxon>Bacillota</taxon>
        <taxon>Clostridia</taxon>
        <taxon>Peptostreptococcales</taxon>
        <taxon>Tepidibacteraceae</taxon>
        <taxon>Alkalithermobacter</taxon>
    </lineage>
</organism>
<keyword evidence="1" id="KW-0175">Coiled coil</keyword>
<gene>
    <name evidence="2" type="ORF">JWYL7_0029</name>
    <name evidence="3" type="ORF">SAMN05661008_01793</name>
</gene>
<evidence type="ECO:0000256" key="1">
    <source>
        <dbReference type="SAM" id="Coils"/>
    </source>
</evidence>
<name>A0A150FMZ6_CLOPD</name>
<evidence type="ECO:0000313" key="2">
    <source>
        <dbReference type="EMBL" id="KXZ38956.1"/>
    </source>
</evidence>
<dbReference type="Proteomes" id="UP000323392">
    <property type="component" value="Unassembled WGS sequence"/>
</dbReference>
<dbReference type="EMBL" id="LSFY01000001">
    <property type="protein sequence ID" value="KXZ38956.1"/>
    <property type="molecule type" value="Genomic_DNA"/>
</dbReference>
<evidence type="ECO:0000313" key="5">
    <source>
        <dbReference type="Proteomes" id="UP000323392"/>
    </source>
</evidence>
<comment type="caution">
    <text evidence="2">The sequence shown here is derived from an EMBL/GenBank/DDBJ whole genome shotgun (WGS) entry which is preliminary data.</text>
</comment>
<dbReference type="EMBL" id="FRBG01000019">
    <property type="protein sequence ID" value="SHL27396.1"/>
    <property type="molecule type" value="Genomic_DNA"/>
</dbReference>
<reference evidence="2 4" key="1">
    <citation type="submission" date="2016-02" db="EMBL/GenBank/DDBJ databases">
        <title>Draft genome sequence for Clostridium paradoxum JW-YL-7.</title>
        <authorList>
            <person name="Utturkar S.M."/>
            <person name="Lancaster A."/>
            <person name="Poole F.L."/>
            <person name="Adams M.W."/>
            <person name="Brown S.D."/>
        </authorList>
    </citation>
    <scope>NUCLEOTIDE SEQUENCE [LARGE SCALE GENOMIC DNA]</scope>
    <source>
        <strain evidence="2 4">JW-YL-7</strain>
    </source>
</reference>
<proteinExistence type="predicted"/>
<accession>A0A150FMZ6</accession>
<dbReference type="PATRIC" id="fig|1121328.3.peg.29"/>
<evidence type="ECO:0000313" key="4">
    <source>
        <dbReference type="Proteomes" id="UP000092605"/>
    </source>
</evidence>
<protein>
    <submittedName>
        <fullName evidence="2">Uncharacterized protein</fullName>
    </submittedName>
</protein>
<sequence length="50" mass="5996">MNKELEEVKIELKSICEQFTNILKRLESENVITKEEFIEYSSKKIEFLNS</sequence>
<evidence type="ECO:0000313" key="3">
    <source>
        <dbReference type="EMBL" id="SHL27396.1"/>
    </source>
</evidence>
<keyword evidence="5" id="KW-1185">Reference proteome</keyword>